<keyword evidence="2" id="KW-1185">Reference proteome</keyword>
<reference evidence="1 2" key="1">
    <citation type="submission" date="2022-07" db="EMBL/GenBank/DDBJ databases">
        <title>Bombella genomes.</title>
        <authorList>
            <person name="Harer L."/>
            <person name="Styblova S."/>
            <person name="Ehrmann M."/>
        </authorList>
    </citation>
    <scope>NUCLEOTIDE SEQUENCE [LARGE SCALE GENOMIC DNA]</scope>
    <source>
        <strain evidence="1 2">TMW 2.2558</strain>
    </source>
</reference>
<evidence type="ECO:0000313" key="2">
    <source>
        <dbReference type="Proteomes" id="UP001165648"/>
    </source>
</evidence>
<dbReference type="Proteomes" id="UP001165648">
    <property type="component" value="Unassembled WGS sequence"/>
</dbReference>
<protein>
    <submittedName>
        <fullName evidence="1">Uncharacterized protein</fullName>
    </submittedName>
</protein>
<name>A0ABT3W6X3_9PROT</name>
<proteinExistence type="predicted"/>
<dbReference type="EMBL" id="JANIDW010000003">
    <property type="protein sequence ID" value="MCX5614829.1"/>
    <property type="molecule type" value="Genomic_DNA"/>
</dbReference>
<comment type="caution">
    <text evidence="1">The sequence shown here is derived from an EMBL/GenBank/DDBJ whole genome shotgun (WGS) entry which is preliminary data.</text>
</comment>
<dbReference type="RefSeq" id="WP_266106841.1">
    <property type="nucleotide sequence ID" value="NZ_JANIDW010000003.1"/>
</dbReference>
<evidence type="ECO:0000313" key="1">
    <source>
        <dbReference type="EMBL" id="MCX5614829.1"/>
    </source>
</evidence>
<sequence length="41" mass="4553">MNDLTGGHFGGMGQTLLFCGNTGFQDYGKTRTRSETDLRRL</sequence>
<accession>A0ABT3W6X3</accession>
<gene>
    <name evidence="1" type="ORF">NQF64_06180</name>
</gene>
<organism evidence="1 2">
    <name type="scientific">Bombella saccharophila</name>
    <dbReference type="NCBI Taxonomy" id="2967338"/>
    <lineage>
        <taxon>Bacteria</taxon>
        <taxon>Pseudomonadati</taxon>
        <taxon>Pseudomonadota</taxon>
        <taxon>Alphaproteobacteria</taxon>
        <taxon>Acetobacterales</taxon>
        <taxon>Acetobacteraceae</taxon>
        <taxon>Bombella</taxon>
    </lineage>
</organism>